<organism evidence="6 7">
    <name type="scientific">Pseudogymnoascus verrucosus</name>
    <dbReference type="NCBI Taxonomy" id="342668"/>
    <lineage>
        <taxon>Eukaryota</taxon>
        <taxon>Fungi</taxon>
        <taxon>Dikarya</taxon>
        <taxon>Ascomycota</taxon>
        <taxon>Pezizomycotina</taxon>
        <taxon>Leotiomycetes</taxon>
        <taxon>Thelebolales</taxon>
        <taxon>Thelebolaceae</taxon>
        <taxon>Pseudogymnoascus</taxon>
    </lineage>
</organism>
<keyword evidence="3" id="KW-0560">Oxidoreductase</keyword>
<dbReference type="InterPro" id="IPR002938">
    <property type="entry name" value="FAD-bd"/>
</dbReference>
<feature type="region of interest" description="Disordered" evidence="4">
    <location>
        <begin position="121"/>
        <end position="143"/>
    </location>
</feature>
<dbReference type="Gene3D" id="3.50.50.60">
    <property type="entry name" value="FAD/NAD(P)-binding domain"/>
    <property type="match status" value="1"/>
</dbReference>
<dbReference type="PANTHER" id="PTHR43004">
    <property type="entry name" value="TRK SYSTEM POTASSIUM UPTAKE PROTEIN"/>
    <property type="match status" value="1"/>
</dbReference>
<proteinExistence type="predicted"/>
<keyword evidence="7" id="KW-1185">Reference proteome</keyword>
<dbReference type="PANTHER" id="PTHR43004:SF15">
    <property type="entry name" value="MONOOXYGENASE, PUTATIVE (AFU_ORTHOLOGUE AFUA_6G03030)-RELATED"/>
    <property type="match status" value="1"/>
</dbReference>
<keyword evidence="1" id="KW-0285">Flavoprotein</keyword>
<dbReference type="STRING" id="342668.A0A1B8GQE9"/>
<reference evidence="7" key="2">
    <citation type="journal article" date="2018" name="Nat. Commun.">
        <title>Extreme sensitivity to ultraviolet light in the fungal pathogen causing white-nose syndrome of bats.</title>
        <authorList>
            <person name="Palmer J.M."/>
            <person name="Drees K.P."/>
            <person name="Foster J.T."/>
            <person name="Lindner D.L."/>
        </authorList>
    </citation>
    <scope>NUCLEOTIDE SEQUENCE [LARGE SCALE GENOMIC DNA]</scope>
    <source>
        <strain evidence="7">UAMH 10579</strain>
    </source>
</reference>
<dbReference type="EMBL" id="KV460218">
    <property type="protein sequence ID" value="OBT98055.2"/>
    <property type="molecule type" value="Genomic_DNA"/>
</dbReference>
<evidence type="ECO:0000256" key="1">
    <source>
        <dbReference type="ARBA" id="ARBA00022630"/>
    </source>
</evidence>
<feature type="compositionally biased region" description="Polar residues" evidence="4">
    <location>
        <begin position="121"/>
        <end position="141"/>
    </location>
</feature>
<dbReference type="SUPFAM" id="SSF54373">
    <property type="entry name" value="FAD-linked reductases, C-terminal domain"/>
    <property type="match status" value="1"/>
</dbReference>
<dbReference type="GO" id="GO:0016709">
    <property type="term" value="F:oxidoreductase activity, acting on paired donors, with incorporation or reduction of molecular oxygen, NAD(P)H as one donor, and incorporation of one atom of oxygen"/>
    <property type="evidence" value="ECO:0007669"/>
    <property type="project" value="UniProtKB-ARBA"/>
</dbReference>
<dbReference type="SUPFAM" id="SSF51905">
    <property type="entry name" value="FAD/NAD(P)-binding domain"/>
    <property type="match status" value="1"/>
</dbReference>
<evidence type="ECO:0000256" key="3">
    <source>
        <dbReference type="ARBA" id="ARBA00023002"/>
    </source>
</evidence>
<dbReference type="Proteomes" id="UP000091956">
    <property type="component" value="Unassembled WGS sequence"/>
</dbReference>
<dbReference type="Gene3D" id="3.30.9.10">
    <property type="entry name" value="D-Amino Acid Oxidase, subunit A, domain 2"/>
    <property type="match status" value="1"/>
</dbReference>
<name>A0A1B8GQE9_9PEZI</name>
<evidence type="ECO:0000259" key="5">
    <source>
        <dbReference type="Pfam" id="PF01494"/>
    </source>
</evidence>
<dbReference type="GO" id="GO:0071949">
    <property type="term" value="F:FAD binding"/>
    <property type="evidence" value="ECO:0007669"/>
    <property type="project" value="InterPro"/>
</dbReference>
<evidence type="ECO:0000256" key="4">
    <source>
        <dbReference type="SAM" id="MobiDB-lite"/>
    </source>
</evidence>
<keyword evidence="2" id="KW-0274">FAD</keyword>
<dbReference type="InterPro" id="IPR036188">
    <property type="entry name" value="FAD/NAD-bd_sf"/>
</dbReference>
<accession>A0A1B8GQE9</accession>
<evidence type="ECO:0000313" key="7">
    <source>
        <dbReference type="Proteomes" id="UP000091956"/>
    </source>
</evidence>
<evidence type="ECO:0000313" key="6">
    <source>
        <dbReference type="EMBL" id="OBT98055.2"/>
    </source>
</evidence>
<dbReference type="RefSeq" id="XP_059319821.1">
    <property type="nucleotide sequence ID" value="XM_059463558.1"/>
</dbReference>
<dbReference type="Pfam" id="PF01494">
    <property type="entry name" value="FAD_binding_3"/>
    <property type="match status" value="1"/>
</dbReference>
<dbReference type="AlphaFoldDB" id="A0A1B8GQE9"/>
<feature type="domain" description="FAD-binding" evidence="5">
    <location>
        <begin position="42"/>
        <end position="344"/>
    </location>
</feature>
<evidence type="ECO:0000256" key="2">
    <source>
        <dbReference type="ARBA" id="ARBA00022827"/>
    </source>
</evidence>
<dbReference type="InterPro" id="IPR050641">
    <property type="entry name" value="RIFMO-like"/>
</dbReference>
<sequence>MPVFTETSSSWRDLRILPSFAPPLPRLTPPLVRNVVEEAERYEVVVIGAGPAGLFLTTLLARYGLSDESMICFDSKPGTLKAGQADGLQPRTLEVFQSLNLATEILTESCHMTEVAFWNPKSNSADAPTNGSNGAKATESGSRGIERTSFVPDVVVDARFKHEITIHQGRIERILDENLHRYSKRGIIRSTDFEHFEIDAASDPEYPVKITLSSPIDGANKGSNAAGRTVRSKYLVGADGAHSRVRKCMGLKLEGETTDHIWGVLDFVCDTDFPDVRKRCAIHSDAGSIMIIPRERIATGEYLTRLYVQIKEQIPTDVNENVEAEEAHRASAKQRRSAITYQSILSQAEKVMYPYKIGVKAGTEPDWFAAYQIGQRMTPEFTMKDAEGIERVFIVGDGKLQLP</sequence>
<dbReference type="PRINTS" id="PR00420">
    <property type="entry name" value="RNGMNOXGNASE"/>
</dbReference>
<dbReference type="GeneID" id="84234243"/>
<reference evidence="6 7" key="1">
    <citation type="submission" date="2016-03" db="EMBL/GenBank/DDBJ databases">
        <title>Comparative genomics of Pseudogymnoascus destructans, the fungus causing white-nose syndrome of bats.</title>
        <authorList>
            <person name="Palmer J.M."/>
            <person name="Drees K.P."/>
            <person name="Foster J.T."/>
            <person name="Lindner D.L."/>
        </authorList>
    </citation>
    <scope>NUCLEOTIDE SEQUENCE [LARGE SCALE GENOMIC DNA]</scope>
    <source>
        <strain evidence="6 7">UAMH 10579</strain>
    </source>
</reference>
<protein>
    <recommendedName>
        <fullName evidence="5">FAD-binding domain-containing protein</fullName>
    </recommendedName>
</protein>
<gene>
    <name evidence="6" type="ORF">VE01_03684</name>
</gene>